<dbReference type="GO" id="GO:0005549">
    <property type="term" value="F:odorant binding"/>
    <property type="evidence" value="ECO:0007669"/>
    <property type="project" value="InterPro"/>
</dbReference>
<dbReference type="Proteomes" id="UP001353858">
    <property type="component" value="Unassembled WGS sequence"/>
</dbReference>
<protein>
    <submittedName>
        <fullName evidence="1">Uncharacterized protein</fullName>
    </submittedName>
</protein>
<organism evidence="1 2">
    <name type="scientific">Aquatica leii</name>
    <dbReference type="NCBI Taxonomy" id="1421715"/>
    <lineage>
        <taxon>Eukaryota</taxon>
        <taxon>Metazoa</taxon>
        <taxon>Ecdysozoa</taxon>
        <taxon>Arthropoda</taxon>
        <taxon>Hexapoda</taxon>
        <taxon>Insecta</taxon>
        <taxon>Pterygota</taxon>
        <taxon>Neoptera</taxon>
        <taxon>Endopterygota</taxon>
        <taxon>Coleoptera</taxon>
        <taxon>Polyphaga</taxon>
        <taxon>Elateriformia</taxon>
        <taxon>Elateroidea</taxon>
        <taxon>Lampyridae</taxon>
        <taxon>Luciolinae</taxon>
        <taxon>Aquatica</taxon>
    </lineage>
</organism>
<reference evidence="2" key="1">
    <citation type="submission" date="2023-01" db="EMBL/GenBank/DDBJ databases">
        <title>Key to firefly adult light organ development and bioluminescence: homeobox transcription factors regulate luciferase expression and transportation to peroxisome.</title>
        <authorList>
            <person name="Fu X."/>
        </authorList>
    </citation>
    <scope>NUCLEOTIDE SEQUENCE [LARGE SCALE GENOMIC DNA]</scope>
</reference>
<name>A0AAN7SHS7_9COLE</name>
<dbReference type="SUPFAM" id="SSF47565">
    <property type="entry name" value="Insect pheromone/odorant-binding proteins"/>
    <property type="match status" value="1"/>
</dbReference>
<gene>
    <name evidence="1" type="ORF">RN001_005216</name>
</gene>
<evidence type="ECO:0000313" key="2">
    <source>
        <dbReference type="Proteomes" id="UP001353858"/>
    </source>
</evidence>
<accession>A0AAN7SHS7</accession>
<dbReference type="EMBL" id="JARPUR010000002">
    <property type="protein sequence ID" value="KAK4881897.1"/>
    <property type="molecule type" value="Genomic_DNA"/>
</dbReference>
<dbReference type="InterPro" id="IPR036728">
    <property type="entry name" value="PBP_GOBP_sf"/>
</dbReference>
<comment type="caution">
    <text evidence="1">The sequence shown here is derived from an EMBL/GenBank/DDBJ whole genome shotgun (WGS) entry which is preliminary data.</text>
</comment>
<evidence type="ECO:0000313" key="1">
    <source>
        <dbReference type="EMBL" id="KAK4881897.1"/>
    </source>
</evidence>
<dbReference type="AlphaFoldDB" id="A0AAN7SHS7"/>
<keyword evidence="2" id="KW-1185">Reference proteome</keyword>
<proteinExistence type="predicted"/>
<sequence>MNIKYIFIVSSCFLIKLSVQDKDSMKGLDVCIKEENLDIPDFKALVEVLRKNDMDSITRIYGCILRKIGFSYEIRAKIIDTCQEQTAGESHKAYTFVNCWTQLTRDALANLN</sequence>